<dbReference type="GO" id="GO:0016746">
    <property type="term" value="F:acyltransferase activity"/>
    <property type="evidence" value="ECO:0007669"/>
    <property type="project" value="UniProtKB-KW"/>
</dbReference>
<evidence type="ECO:0000256" key="1">
    <source>
        <dbReference type="ARBA" id="ARBA00004533"/>
    </source>
</evidence>
<reference evidence="7 8" key="1">
    <citation type="submission" date="2023-09" db="EMBL/GenBank/DDBJ databases">
        <title>Novel taxa isolated from Blanes Bay.</title>
        <authorList>
            <person name="Rey-Velasco X."/>
            <person name="Lucena T."/>
        </authorList>
    </citation>
    <scope>NUCLEOTIDE SEQUENCE [LARGE SCALE GENOMIC DNA]</scope>
    <source>
        <strain evidence="7 8">S334</strain>
    </source>
</reference>
<dbReference type="CDD" id="cd07984">
    <property type="entry name" value="LPLAT_LABLAT-like"/>
    <property type="match status" value="1"/>
</dbReference>
<dbReference type="EMBL" id="JAVTTP010000001">
    <property type="protein sequence ID" value="MDT7830232.1"/>
    <property type="molecule type" value="Genomic_DNA"/>
</dbReference>
<keyword evidence="2" id="KW-1003">Cell membrane</keyword>
<evidence type="ECO:0000256" key="5">
    <source>
        <dbReference type="ARBA" id="ARBA00023136"/>
    </source>
</evidence>
<dbReference type="PANTHER" id="PTHR30606:SF10">
    <property type="entry name" value="PHOSPHATIDYLINOSITOL MANNOSIDE ACYLTRANSFERASE"/>
    <property type="match status" value="1"/>
</dbReference>
<keyword evidence="4" id="KW-0808">Transferase</keyword>
<keyword evidence="8" id="KW-1185">Reference proteome</keyword>
<comment type="caution">
    <text evidence="7">The sequence shown here is derived from an EMBL/GenBank/DDBJ whole genome shotgun (WGS) entry which is preliminary data.</text>
</comment>
<evidence type="ECO:0000256" key="6">
    <source>
        <dbReference type="ARBA" id="ARBA00023315"/>
    </source>
</evidence>
<comment type="subcellular location">
    <subcellularLocation>
        <location evidence="1">Cell inner membrane</location>
    </subcellularLocation>
</comment>
<dbReference type="Pfam" id="PF03279">
    <property type="entry name" value="Lip_A_acyltrans"/>
    <property type="match status" value="1"/>
</dbReference>
<dbReference type="InterPro" id="IPR004960">
    <property type="entry name" value="LipA_acyltrans"/>
</dbReference>
<gene>
    <name evidence="7" type="ORF">RQM65_16305</name>
</gene>
<name>A0ABU3LAW6_9FLAO</name>
<protein>
    <submittedName>
        <fullName evidence="7">Lysophospholipid acyltransferase family protein</fullName>
    </submittedName>
</protein>
<proteinExistence type="predicted"/>
<accession>A0ABU3LAW6</accession>
<evidence type="ECO:0000313" key="8">
    <source>
        <dbReference type="Proteomes" id="UP001250656"/>
    </source>
</evidence>
<evidence type="ECO:0000256" key="4">
    <source>
        <dbReference type="ARBA" id="ARBA00022679"/>
    </source>
</evidence>
<sequence>MKFKFFPFYLLSLLPMRILYWLSDLIYLVVYRGIGYRRNVVRENLKNAFPDTSRQDLLDIEKKFYRHFCEVAVEAIKTLTISEKQVKKRLVIRNPELLRDLLEKGQSILMYTAHQGNWEWLVYLPLYFDYTSYTFYRPLQNTYFNELFLLMRERFGVICVESNKGYRTILKQDRKNSPVMNCVIGDQSPKSSDAKQWTHFMHRETAFFVGAERIAEKTDSTVIFPSFIQVKRGRYELQLEVVEKKYGEHGNFSFINGYAELLEKAIIRQPELWLWSHRRWKLSTSASNDQPTNKK</sequence>
<organism evidence="7 8">
    <name type="scientific">Pricia mediterranea</name>
    <dbReference type="NCBI Taxonomy" id="3076079"/>
    <lineage>
        <taxon>Bacteria</taxon>
        <taxon>Pseudomonadati</taxon>
        <taxon>Bacteroidota</taxon>
        <taxon>Flavobacteriia</taxon>
        <taxon>Flavobacteriales</taxon>
        <taxon>Flavobacteriaceae</taxon>
        <taxon>Pricia</taxon>
    </lineage>
</organism>
<evidence type="ECO:0000256" key="2">
    <source>
        <dbReference type="ARBA" id="ARBA00022475"/>
    </source>
</evidence>
<evidence type="ECO:0000256" key="3">
    <source>
        <dbReference type="ARBA" id="ARBA00022519"/>
    </source>
</evidence>
<dbReference type="RefSeq" id="WP_314016481.1">
    <property type="nucleotide sequence ID" value="NZ_JAVTTP010000001.1"/>
</dbReference>
<keyword evidence="5" id="KW-0472">Membrane</keyword>
<dbReference type="PANTHER" id="PTHR30606">
    <property type="entry name" value="LIPID A BIOSYNTHESIS LAUROYL ACYLTRANSFERASE"/>
    <property type="match status" value="1"/>
</dbReference>
<evidence type="ECO:0000313" key="7">
    <source>
        <dbReference type="EMBL" id="MDT7830232.1"/>
    </source>
</evidence>
<dbReference type="Proteomes" id="UP001250656">
    <property type="component" value="Unassembled WGS sequence"/>
</dbReference>
<keyword evidence="3" id="KW-0997">Cell inner membrane</keyword>
<keyword evidence="6 7" id="KW-0012">Acyltransferase</keyword>